<sequence length="102" mass="10597">MQVVIGFVLGCLVTAATLRIQAGAAARLAQSAADRAAKAAVDAQVAAESTRVMTNRVVELARAVQPPTRTALLGSVHAGLAQLEQRKRAAEPRDAVPWDAAL</sequence>
<reference evidence="2" key="1">
    <citation type="submission" date="2022-12" db="EMBL/GenBank/DDBJ databases">
        <authorList>
            <person name="Mo P."/>
        </authorList>
    </citation>
    <scope>NUCLEOTIDE SEQUENCE [LARGE SCALE GENOMIC DNA]</scope>
    <source>
        <strain evidence="2">HUAS 3-15</strain>
    </source>
</reference>
<keyword evidence="2" id="KW-1185">Reference proteome</keyword>
<accession>A0ABY7QE91</accession>
<protein>
    <submittedName>
        <fullName evidence="1">Uncharacterized protein</fullName>
    </submittedName>
</protein>
<proteinExistence type="predicted"/>
<dbReference type="RefSeq" id="WP_270149177.1">
    <property type="nucleotide sequence ID" value="NZ_CP115450.1"/>
</dbReference>
<evidence type="ECO:0000313" key="2">
    <source>
        <dbReference type="Proteomes" id="UP001212821"/>
    </source>
</evidence>
<dbReference type="Proteomes" id="UP001212821">
    <property type="component" value="Chromosome"/>
</dbReference>
<gene>
    <name evidence="1" type="ORF">O1G21_34170</name>
</gene>
<organism evidence="1 2">
    <name type="scientific">Kitasatospora cathayae</name>
    <dbReference type="NCBI Taxonomy" id="3004092"/>
    <lineage>
        <taxon>Bacteria</taxon>
        <taxon>Bacillati</taxon>
        <taxon>Actinomycetota</taxon>
        <taxon>Actinomycetes</taxon>
        <taxon>Kitasatosporales</taxon>
        <taxon>Streptomycetaceae</taxon>
        <taxon>Kitasatospora</taxon>
    </lineage>
</organism>
<name>A0ABY7QE91_9ACTN</name>
<dbReference type="EMBL" id="CP115450">
    <property type="protein sequence ID" value="WBP90411.1"/>
    <property type="molecule type" value="Genomic_DNA"/>
</dbReference>
<evidence type="ECO:0000313" key="1">
    <source>
        <dbReference type="EMBL" id="WBP90411.1"/>
    </source>
</evidence>